<feature type="transmembrane region" description="Helical" evidence="3">
    <location>
        <begin position="286"/>
        <end position="306"/>
    </location>
</feature>
<evidence type="ECO:0000256" key="2">
    <source>
        <dbReference type="SAM" id="MobiDB-lite"/>
    </source>
</evidence>
<accession>A0A8T0Q793</accession>
<keyword evidence="3" id="KW-0812">Transmembrane</keyword>
<evidence type="ECO:0000313" key="4">
    <source>
        <dbReference type="EMBL" id="KAG2568492.1"/>
    </source>
</evidence>
<proteinExistence type="predicted"/>
<gene>
    <name evidence="4" type="ORF">PVAP13_7NG320850</name>
</gene>
<dbReference type="AlphaFoldDB" id="A0A8T0Q793"/>
<reference evidence="4" key="1">
    <citation type="submission" date="2020-05" db="EMBL/GenBank/DDBJ databases">
        <title>WGS assembly of Panicum virgatum.</title>
        <authorList>
            <person name="Lovell J.T."/>
            <person name="Jenkins J."/>
            <person name="Shu S."/>
            <person name="Juenger T.E."/>
            <person name="Schmutz J."/>
        </authorList>
    </citation>
    <scope>NUCLEOTIDE SEQUENCE</scope>
    <source>
        <strain evidence="4">AP13</strain>
    </source>
</reference>
<keyword evidence="5" id="KW-1185">Reference proteome</keyword>
<sequence length="309" mass="34746">MAGARCVRFSRSPSPTGLRAPTPTSSFEVSSSAPTEEQTDPFDCCSETPCLRCVFYKSRCWGTTGAARWSNPVVRRPAPTAARSGSPSSDSMARRAGSGDRGDSGNGGNRSSSGQYGRAAPRSSGSSVPNGIEDSHWGGVVHEPLVLCRHCKHPYSLYTWDGKHYGRRYLGCPLKDKSESCGFVQWLDEEWPQRAQEVILTLWDMVNQTIEKADKNMVDMMAETAQKNEAKDQLEVLEGEKEGWEREKQELDWEKERLNLRWRFSQSCCTSFQTIMRTELEDKKRTWIVVVCLIGLLVTMLFIVVLKMK</sequence>
<keyword evidence="3" id="KW-0472">Membrane</keyword>
<feature type="region of interest" description="Disordered" evidence="2">
    <location>
        <begin position="1"/>
        <end position="42"/>
    </location>
</feature>
<name>A0A8T0Q793_PANVG</name>
<feature type="coiled-coil region" evidence="1">
    <location>
        <begin position="220"/>
        <end position="261"/>
    </location>
</feature>
<organism evidence="4 5">
    <name type="scientific">Panicum virgatum</name>
    <name type="common">Blackwell switchgrass</name>
    <dbReference type="NCBI Taxonomy" id="38727"/>
    <lineage>
        <taxon>Eukaryota</taxon>
        <taxon>Viridiplantae</taxon>
        <taxon>Streptophyta</taxon>
        <taxon>Embryophyta</taxon>
        <taxon>Tracheophyta</taxon>
        <taxon>Spermatophyta</taxon>
        <taxon>Magnoliopsida</taxon>
        <taxon>Liliopsida</taxon>
        <taxon>Poales</taxon>
        <taxon>Poaceae</taxon>
        <taxon>PACMAD clade</taxon>
        <taxon>Panicoideae</taxon>
        <taxon>Panicodae</taxon>
        <taxon>Paniceae</taxon>
        <taxon>Panicinae</taxon>
        <taxon>Panicum</taxon>
        <taxon>Panicum sect. Hiantes</taxon>
    </lineage>
</organism>
<evidence type="ECO:0008006" key="6">
    <source>
        <dbReference type="Google" id="ProtNLM"/>
    </source>
</evidence>
<dbReference type="EMBL" id="CM029050">
    <property type="protein sequence ID" value="KAG2568492.1"/>
    <property type="molecule type" value="Genomic_DNA"/>
</dbReference>
<feature type="compositionally biased region" description="Polar residues" evidence="2">
    <location>
        <begin position="22"/>
        <end position="36"/>
    </location>
</feature>
<protein>
    <recommendedName>
        <fullName evidence="6">Zinc finger GRF-type domain-containing protein</fullName>
    </recommendedName>
</protein>
<evidence type="ECO:0000256" key="3">
    <source>
        <dbReference type="SAM" id="Phobius"/>
    </source>
</evidence>
<feature type="region of interest" description="Disordered" evidence="2">
    <location>
        <begin position="72"/>
        <end position="131"/>
    </location>
</feature>
<dbReference type="PANTHER" id="PTHR35163:SF12">
    <property type="entry name" value="OS05G0134500 PROTEIN"/>
    <property type="match status" value="1"/>
</dbReference>
<evidence type="ECO:0000313" key="5">
    <source>
        <dbReference type="Proteomes" id="UP000823388"/>
    </source>
</evidence>
<dbReference type="PANTHER" id="PTHR35163">
    <property type="entry name" value="OS02G0467300 PROTEIN"/>
    <property type="match status" value="1"/>
</dbReference>
<keyword evidence="3" id="KW-1133">Transmembrane helix</keyword>
<dbReference type="Proteomes" id="UP000823388">
    <property type="component" value="Chromosome 7N"/>
</dbReference>
<comment type="caution">
    <text evidence="4">The sequence shown here is derived from an EMBL/GenBank/DDBJ whole genome shotgun (WGS) entry which is preliminary data.</text>
</comment>
<evidence type="ECO:0000256" key="1">
    <source>
        <dbReference type="SAM" id="Coils"/>
    </source>
</evidence>
<keyword evidence="1" id="KW-0175">Coiled coil</keyword>